<sequence>MATLDTNPQLPPQLLPEPLPTVNNLIGQIEPWVIYHLLKTGESNVHYENYLYGPIVSFLTSIFPTRRRYMLIPQAILCRAMNDDEIRRHGPNMSIDGPEALKQFPDFVIVKVTPQHGIECKHYIVCITEVKYTEQATNLPLQVEGLCGYLIMGSRIRKFQLEIFGASVY</sequence>
<dbReference type="HOGENOM" id="CLU_106809_0_0_1"/>
<keyword evidence="2" id="KW-1185">Reference proteome</keyword>
<reference evidence="1 2" key="1">
    <citation type="submission" date="2014-06" db="EMBL/GenBank/DDBJ databases">
        <title>Evolutionary Origins and Diversification of the Mycorrhizal Mutualists.</title>
        <authorList>
            <consortium name="DOE Joint Genome Institute"/>
            <consortium name="Mycorrhizal Genomics Consortium"/>
            <person name="Kohler A."/>
            <person name="Kuo A."/>
            <person name="Nagy L.G."/>
            <person name="Floudas D."/>
            <person name="Copeland A."/>
            <person name="Barry K.W."/>
            <person name="Cichocki N."/>
            <person name="Veneault-Fourrey C."/>
            <person name="LaButti K."/>
            <person name="Lindquist E.A."/>
            <person name="Lipzen A."/>
            <person name="Lundell T."/>
            <person name="Morin E."/>
            <person name="Murat C."/>
            <person name="Riley R."/>
            <person name="Ohm R."/>
            <person name="Sun H."/>
            <person name="Tunlid A."/>
            <person name="Henrissat B."/>
            <person name="Grigoriev I.V."/>
            <person name="Hibbett D.S."/>
            <person name="Martin F."/>
        </authorList>
    </citation>
    <scope>NUCLEOTIDE SEQUENCE [LARGE SCALE GENOMIC DNA]</scope>
    <source>
        <strain evidence="1 2">SS14</strain>
    </source>
</reference>
<gene>
    <name evidence="1" type="ORF">M422DRAFT_32375</name>
</gene>
<organism evidence="1 2">
    <name type="scientific">Sphaerobolus stellatus (strain SS14)</name>
    <dbReference type="NCBI Taxonomy" id="990650"/>
    <lineage>
        <taxon>Eukaryota</taxon>
        <taxon>Fungi</taxon>
        <taxon>Dikarya</taxon>
        <taxon>Basidiomycota</taxon>
        <taxon>Agaricomycotina</taxon>
        <taxon>Agaricomycetes</taxon>
        <taxon>Phallomycetidae</taxon>
        <taxon>Geastrales</taxon>
        <taxon>Sphaerobolaceae</taxon>
        <taxon>Sphaerobolus</taxon>
    </lineage>
</organism>
<accession>A0A0C9VPL6</accession>
<evidence type="ECO:0000313" key="2">
    <source>
        <dbReference type="Proteomes" id="UP000054279"/>
    </source>
</evidence>
<evidence type="ECO:0000313" key="1">
    <source>
        <dbReference type="EMBL" id="KIJ40100.1"/>
    </source>
</evidence>
<protein>
    <submittedName>
        <fullName evidence="1">Uncharacterized protein</fullName>
    </submittedName>
</protein>
<proteinExistence type="predicted"/>
<dbReference type="AlphaFoldDB" id="A0A0C9VPL6"/>
<dbReference type="Proteomes" id="UP000054279">
    <property type="component" value="Unassembled WGS sequence"/>
</dbReference>
<dbReference type="OrthoDB" id="2963117at2759"/>
<dbReference type="EMBL" id="KN837146">
    <property type="protein sequence ID" value="KIJ40100.1"/>
    <property type="molecule type" value="Genomic_DNA"/>
</dbReference>
<name>A0A0C9VPL6_SPHS4</name>